<feature type="domain" description="HTH cro/C1-type" evidence="2">
    <location>
        <begin position="8"/>
        <end position="62"/>
    </location>
</feature>
<dbReference type="Proteomes" id="UP000620327">
    <property type="component" value="Unassembled WGS sequence"/>
</dbReference>
<gene>
    <name evidence="3" type="ORF">H8Z83_02645</name>
</gene>
<dbReference type="SUPFAM" id="SSF47413">
    <property type="entry name" value="lambda repressor-like DNA-binding domains"/>
    <property type="match status" value="1"/>
</dbReference>
<organism evidence="3 4">
    <name type="scientific">Dysosmobacter segnis</name>
    <dbReference type="NCBI Taxonomy" id="2763042"/>
    <lineage>
        <taxon>Bacteria</taxon>
        <taxon>Bacillati</taxon>
        <taxon>Bacillota</taxon>
        <taxon>Clostridia</taxon>
        <taxon>Eubacteriales</taxon>
        <taxon>Oscillospiraceae</taxon>
        <taxon>Dysosmobacter</taxon>
    </lineage>
</organism>
<dbReference type="Pfam" id="PF01381">
    <property type="entry name" value="HTH_3"/>
    <property type="match status" value="1"/>
</dbReference>
<dbReference type="PANTHER" id="PTHR46558">
    <property type="entry name" value="TRACRIPTIONAL REGULATORY PROTEIN-RELATED-RELATED"/>
    <property type="match status" value="1"/>
</dbReference>
<dbReference type="EMBL" id="JACOQI010000002">
    <property type="protein sequence ID" value="MBC5769243.1"/>
    <property type="molecule type" value="Genomic_DNA"/>
</dbReference>
<evidence type="ECO:0000313" key="3">
    <source>
        <dbReference type="EMBL" id="MBC5769243.1"/>
    </source>
</evidence>
<dbReference type="InterPro" id="IPR010982">
    <property type="entry name" value="Lambda_DNA-bd_dom_sf"/>
</dbReference>
<protein>
    <submittedName>
        <fullName evidence="3">Helix-turn-helix transcriptional regulator</fullName>
    </submittedName>
</protein>
<dbReference type="SMART" id="SM00530">
    <property type="entry name" value="HTH_XRE"/>
    <property type="match status" value="1"/>
</dbReference>
<evidence type="ECO:0000256" key="1">
    <source>
        <dbReference type="ARBA" id="ARBA00023125"/>
    </source>
</evidence>
<name>A0A923MGM7_9FIRM</name>
<dbReference type="PROSITE" id="PS50943">
    <property type="entry name" value="HTH_CROC1"/>
    <property type="match status" value="1"/>
</dbReference>
<evidence type="ECO:0000259" key="2">
    <source>
        <dbReference type="PROSITE" id="PS50943"/>
    </source>
</evidence>
<dbReference type="AlphaFoldDB" id="A0A923MGM7"/>
<accession>A0A923MGM7</accession>
<proteinExistence type="predicted"/>
<dbReference type="PANTHER" id="PTHR46558:SF4">
    <property type="entry name" value="DNA-BIDING PHAGE PROTEIN"/>
    <property type="match status" value="1"/>
</dbReference>
<dbReference type="GO" id="GO:0003677">
    <property type="term" value="F:DNA binding"/>
    <property type="evidence" value="ECO:0007669"/>
    <property type="project" value="UniProtKB-KW"/>
</dbReference>
<reference evidence="3" key="1">
    <citation type="submission" date="2020-08" db="EMBL/GenBank/DDBJ databases">
        <title>Genome public.</title>
        <authorList>
            <person name="Liu C."/>
            <person name="Sun Q."/>
        </authorList>
    </citation>
    <scope>NUCLEOTIDE SEQUENCE</scope>
    <source>
        <strain evidence="3">BX15</strain>
    </source>
</reference>
<keyword evidence="1" id="KW-0238">DNA-binding</keyword>
<dbReference type="Gene3D" id="1.10.260.40">
    <property type="entry name" value="lambda repressor-like DNA-binding domains"/>
    <property type="match status" value="1"/>
</dbReference>
<sequence length="149" mass="15808">MVTMAQRIEALRTEKGLSRPALAAALGLPRLSIEKFETGRQTPSQEQQQKLAGAFGVSLPYLRGETDDPTSMDNWLSGAVPQEDVVLPKAVRKATAAVVAQSGDSSKSDGAVFSALLKSDSFKALVRETVLDVLKSPEGQALLAKAAKK</sequence>
<keyword evidence="4" id="KW-1185">Reference proteome</keyword>
<comment type="caution">
    <text evidence="3">The sequence shown here is derived from an EMBL/GenBank/DDBJ whole genome shotgun (WGS) entry which is preliminary data.</text>
</comment>
<evidence type="ECO:0000313" key="4">
    <source>
        <dbReference type="Proteomes" id="UP000620327"/>
    </source>
</evidence>
<dbReference type="InterPro" id="IPR001387">
    <property type="entry name" value="Cro/C1-type_HTH"/>
</dbReference>
<dbReference type="CDD" id="cd00093">
    <property type="entry name" value="HTH_XRE"/>
    <property type="match status" value="1"/>
</dbReference>
<dbReference type="RefSeq" id="WP_187013628.1">
    <property type="nucleotide sequence ID" value="NZ_JACOQI010000002.1"/>
</dbReference>